<keyword evidence="1" id="KW-1133">Transmembrane helix</keyword>
<keyword evidence="3" id="KW-1185">Reference proteome</keyword>
<gene>
    <name evidence="2" type="ORF">BDD43_0452</name>
</gene>
<feature type="transmembrane region" description="Helical" evidence="1">
    <location>
        <begin position="80"/>
        <end position="99"/>
    </location>
</feature>
<comment type="caution">
    <text evidence="2">The sequence shown here is derived from an EMBL/GenBank/DDBJ whole genome shotgun (WGS) entry which is preliminary data.</text>
</comment>
<dbReference type="OrthoDB" id="1072981at2"/>
<accession>A0A495IWE8</accession>
<feature type="transmembrane region" description="Helical" evidence="1">
    <location>
        <begin position="21"/>
        <end position="42"/>
    </location>
</feature>
<name>A0A495IWE8_9SPHI</name>
<dbReference type="InterPro" id="IPR012861">
    <property type="entry name" value="DUF1634"/>
</dbReference>
<sequence length="133" mass="14609">MKNLISKLRFADKDIEQFIGLQLRYGVITSSLVVLIGGLFYLSQSGQLPLPSYHQFIGTKVGYTSLGQILVGVRHFQAPAIIQLGVVILIATPILRIAFSLLGFVLEKDKMYILITTIVLTVMLASIFGGLKI</sequence>
<proteinExistence type="predicted"/>
<keyword evidence="1" id="KW-0472">Membrane</keyword>
<protein>
    <submittedName>
        <fullName evidence="2">Putative membrane protein</fullName>
    </submittedName>
</protein>
<dbReference type="Proteomes" id="UP000268007">
    <property type="component" value="Unassembled WGS sequence"/>
</dbReference>
<reference evidence="2 3" key="1">
    <citation type="submission" date="2018-10" db="EMBL/GenBank/DDBJ databases">
        <title>Genomic Encyclopedia of Archaeal and Bacterial Type Strains, Phase II (KMG-II): from individual species to whole genera.</title>
        <authorList>
            <person name="Goeker M."/>
        </authorList>
    </citation>
    <scope>NUCLEOTIDE SEQUENCE [LARGE SCALE GENOMIC DNA]</scope>
    <source>
        <strain evidence="2 3">DSM 18602</strain>
    </source>
</reference>
<evidence type="ECO:0000256" key="1">
    <source>
        <dbReference type="SAM" id="Phobius"/>
    </source>
</evidence>
<evidence type="ECO:0000313" key="3">
    <source>
        <dbReference type="Proteomes" id="UP000268007"/>
    </source>
</evidence>
<feature type="transmembrane region" description="Helical" evidence="1">
    <location>
        <begin position="111"/>
        <end position="131"/>
    </location>
</feature>
<dbReference type="AlphaFoldDB" id="A0A495IWE8"/>
<dbReference type="Pfam" id="PF07843">
    <property type="entry name" value="DUF1634"/>
    <property type="match status" value="1"/>
</dbReference>
<organism evidence="2 3">
    <name type="scientific">Mucilaginibacter gracilis</name>
    <dbReference type="NCBI Taxonomy" id="423350"/>
    <lineage>
        <taxon>Bacteria</taxon>
        <taxon>Pseudomonadati</taxon>
        <taxon>Bacteroidota</taxon>
        <taxon>Sphingobacteriia</taxon>
        <taxon>Sphingobacteriales</taxon>
        <taxon>Sphingobacteriaceae</taxon>
        <taxon>Mucilaginibacter</taxon>
    </lineage>
</organism>
<dbReference type="EMBL" id="RBKU01000001">
    <property type="protein sequence ID" value="RKR80354.1"/>
    <property type="molecule type" value="Genomic_DNA"/>
</dbReference>
<dbReference type="RefSeq" id="WP_121196109.1">
    <property type="nucleotide sequence ID" value="NZ_RBKU01000001.1"/>
</dbReference>
<evidence type="ECO:0000313" key="2">
    <source>
        <dbReference type="EMBL" id="RKR80354.1"/>
    </source>
</evidence>
<keyword evidence="1" id="KW-0812">Transmembrane</keyword>